<dbReference type="InterPro" id="IPR011707">
    <property type="entry name" value="Cu-oxidase-like_N"/>
</dbReference>
<sequence length="597" mass="66700">MNHEVISRRLLLKRAGALGLLAGIQPLLASCASHPLLSAARSRPDISTLSGELIELVIGEESLAMDGKIGIAVAINGTIPGPLIRLKEGQTATLRVMNQLKETSSIHWHGLLLPARMDGVPGVSFGGIMPGSTFTYHFPIKQSGTYWYHSHSGGQELQGMYAPIILDPIEPEPFQYDREHVVMLSEWSFESAEVLFDNLKKQSGYYNYQKRDAGEFLSDAARWGLWPALRNYVMWDEMRMDPTDFADVTGSTFTFLMNGLSPAGNWTGLFRPGERVRLRFINAAAMTFYDVRIPGHTMTVVQADGQNVQPVVVDEFRFGPAETYDIIVHPTEDRAYTIFAEPMDRSGYARGTLAPRPGMEGEIPERRARPLRTMEDMGMLRHGHTGHAVIGSATNDHDTMHGKGMQHGEEGDGRDHSSIPGATPVNHGPDDHGTGNQAVAEYSQNRMHEPGRGFEQSSRRVLVYTDLKSLVPYQDQRAPEREIELHLTGHMQRYMWSFDGKKFSDAPEPIRVRYGERVRLTFVNDTMMEHPLHLHGLWMQLENGSGAYLPRKHTVVVKPAERLSVAVTADASGPWAFHCHLLLHMEAGMFRIVEVTS</sequence>
<dbReference type="GO" id="GO:0042597">
    <property type="term" value="C:periplasmic space"/>
    <property type="evidence" value="ECO:0007669"/>
    <property type="project" value="InterPro"/>
</dbReference>
<dbReference type="InterPro" id="IPR034282">
    <property type="entry name" value="CuRO_2_CopA"/>
</dbReference>
<dbReference type="InterPro" id="IPR001117">
    <property type="entry name" value="Cu-oxidase_2nd"/>
</dbReference>
<dbReference type="InterPro" id="IPR002355">
    <property type="entry name" value="Cu_oxidase_Cu_BS"/>
</dbReference>
<evidence type="ECO:0000256" key="2">
    <source>
        <dbReference type="ARBA" id="ARBA00023002"/>
    </source>
</evidence>
<dbReference type="PROSITE" id="PS00080">
    <property type="entry name" value="MULTICOPPER_OXIDASE2"/>
    <property type="match status" value="1"/>
</dbReference>
<dbReference type="Proteomes" id="UP000198736">
    <property type="component" value="Unassembled WGS sequence"/>
</dbReference>
<keyword evidence="2" id="KW-0560">Oxidoreductase</keyword>
<protein>
    <submittedName>
        <fullName evidence="8">Copper resistance protein A homolog</fullName>
    </submittedName>
</protein>
<dbReference type="CDD" id="cd13896">
    <property type="entry name" value="CuRO_3_CopA"/>
    <property type="match status" value="1"/>
</dbReference>
<dbReference type="SUPFAM" id="SSF49503">
    <property type="entry name" value="Cupredoxins"/>
    <property type="match status" value="3"/>
</dbReference>
<keyword evidence="1" id="KW-0479">Metal-binding</keyword>
<dbReference type="PROSITE" id="PS51318">
    <property type="entry name" value="TAT"/>
    <property type="match status" value="1"/>
</dbReference>
<dbReference type="NCBIfam" id="TIGR01480">
    <property type="entry name" value="copper_res_A"/>
    <property type="match status" value="1"/>
</dbReference>
<dbReference type="EMBL" id="CZPZ01000012">
    <property type="protein sequence ID" value="CUS35895.1"/>
    <property type="molecule type" value="Genomic_DNA"/>
</dbReference>
<dbReference type="InterPro" id="IPR006376">
    <property type="entry name" value="Cu-R_CopA"/>
</dbReference>
<feature type="compositionally biased region" description="Basic and acidic residues" evidence="4">
    <location>
        <begin position="395"/>
        <end position="417"/>
    </location>
</feature>
<keyword evidence="9" id="KW-1185">Reference proteome</keyword>
<dbReference type="PANTHER" id="PTHR11709:SF394">
    <property type="entry name" value="FI03373P-RELATED"/>
    <property type="match status" value="1"/>
</dbReference>
<organism evidence="8 9">
    <name type="scientific">Candidatus Nitrospira nitrificans</name>
    <dbReference type="NCBI Taxonomy" id="1742973"/>
    <lineage>
        <taxon>Bacteria</taxon>
        <taxon>Pseudomonadati</taxon>
        <taxon>Nitrospirota</taxon>
        <taxon>Nitrospiria</taxon>
        <taxon>Nitrospirales</taxon>
        <taxon>Nitrospiraceae</taxon>
        <taxon>Nitrospira</taxon>
    </lineage>
</organism>
<evidence type="ECO:0000256" key="4">
    <source>
        <dbReference type="SAM" id="MobiDB-lite"/>
    </source>
</evidence>
<dbReference type="PROSITE" id="PS00079">
    <property type="entry name" value="MULTICOPPER_OXIDASE1"/>
    <property type="match status" value="2"/>
</dbReference>
<dbReference type="InterPro" id="IPR033138">
    <property type="entry name" value="Cu_oxidase_CS"/>
</dbReference>
<dbReference type="Pfam" id="PF00394">
    <property type="entry name" value="Cu-oxidase"/>
    <property type="match status" value="1"/>
</dbReference>
<evidence type="ECO:0000259" key="5">
    <source>
        <dbReference type="Pfam" id="PF00394"/>
    </source>
</evidence>
<evidence type="ECO:0000259" key="7">
    <source>
        <dbReference type="Pfam" id="PF07732"/>
    </source>
</evidence>
<dbReference type="Pfam" id="PF07731">
    <property type="entry name" value="Cu-oxidase_2"/>
    <property type="match status" value="1"/>
</dbReference>
<dbReference type="InterPro" id="IPR011706">
    <property type="entry name" value="Cu-oxidase_C"/>
</dbReference>
<evidence type="ECO:0000256" key="3">
    <source>
        <dbReference type="ARBA" id="ARBA00023008"/>
    </source>
</evidence>
<evidence type="ECO:0000259" key="6">
    <source>
        <dbReference type="Pfam" id="PF07731"/>
    </source>
</evidence>
<dbReference type="OrthoDB" id="9757546at2"/>
<dbReference type="Gene3D" id="2.60.40.420">
    <property type="entry name" value="Cupredoxins - blue copper proteins"/>
    <property type="match status" value="3"/>
</dbReference>
<dbReference type="InterPro" id="IPR045087">
    <property type="entry name" value="Cu-oxidase_fam"/>
</dbReference>
<proteinExistence type="predicted"/>
<dbReference type="AlphaFoldDB" id="A0A0S4LE45"/>
<dbReference type="CDD" id="cd13874">
    <property type="entry name" value="CuRO_2_CopA"/>
    <property type="match status" value="1"/>
</dbReference>
<evidence type="ECO:0000313" key="8">
    <source>
        <dbReference type="EMBL" id="CUS35895.1"/>
    </source>
</evidence>
<evidence type="ECO:0000313" key="9">
    <source>
        <dbReference type="Proteomes" id="UP000198736"/>
    </source>
</evidence>
<dbReference type="InterPro" id="IPR008972">
    <property type="entry name" value="Cupredoxin"/>
</dbReference>
<gene>
    <name evidence="8" type="primary">copA</name>
    <name evidence="8" type="ORF">COMA2_20504</name>
</gene>
<dbReference type="Pfam" id="PF07732">
    <property type="entry name" value="Cu-oxidase_3"/>
    <property type="match status" value="1"/>
</dbReference>
<feature type="domain" description="Plastocyanin-like" evidence="6">
    <location>
        <begin position="478"/>
        <end position="595"/>
    </location>
</feature>
<feature type="region of interest" description="Disordered" evidence="4">
    <location>
        <begin position="393"/>
        <end position="431"/>
    </location>
</feature>
<dbReference type="GO" id="GO:0016491">
    <property type="term" value="F:oxidoreductase activity"/>
    <property type="evidence" value="ECO:0007669"/>
    <property type="project" value="UniProtKB-KW"/>
</dbReference>
<keyword evidence="3" id="KW-0186">Copper</keyword>
<dbReference type="RefSeq" id="WP_090897324.1">
    <property type="nucleotide sequence ID" value="NZ_CZPZ01000012.1"/>
</dbReference>
<reference evidence="9" key="1">
    <citation type="submission" date="2015-10" db="EMBL/GenBank/DDBJ databases">
        <authorList>
            <person name="Luecker S."/>
            <person name="Luecker S."/>
        </authorList>
    </citation>
    <scope>NUCLEOTIDE SEQUENCE [LARGE SCALE GENOMIC DNA]</scope>
</reference>
<dbReference type="InterPro" id="IPR034279">
    <property type="entry name" value="CuRO_3_CopA"/>
</dbReference>
<dbReference type="PANTHER" id="PTHR11709">
    <property type="entry name" value="MULTI-COPPER OXIDASE"/>
    <property type="match status" value="1"/>
</dbReference>
<feature type="domain" description="Plastocyanin-like" evidence="5">
    <location>
        <begin position="251"/>
        <end position="346"/>
    </location>
</feature>
<evidence type="ECO:0000256" key="1">
    <source>
        <dbReference type="ARBA" id="ARBA00022723"/>
    </source>
</evidence>
<accession>A0A0S4LE45</accession>
<feature type="domain" description="Plastocyanin-like" evidence="7">
    <location>
        <begin position="65"/>
        <end position="168"/>
    </location>
</feature>
<dbReference type="STRING" id="1742973.COMA2_20504"/>
<dbReference type="GO" id="GO:0005507">
    <property type="term" value="F:copper ion binding"/>
    <property type="evidence" value="ECO:0007669"/>
    <property type="project" value="InterPro"/>
</dbReference>
<dbReference type="InterPro" id="IPR006311">
    <property type="entry name" value="TAT_signal"/>
</dbReference>
<name>A0A0S4LE45_9BACT</name>